<dbReference type="InterPro" id="IPR019660">
    <property type="entry name" value="Put_sensory_transdc_reg_YbjN"/>
</dbReference>
<dbReference type="Proteomes" id="UP000001409">
    <property type="component" value="Chromosome"/>
</dbReference>
<evidence type="ECO:0000313" key="2">
    <source>
        <dbReference type="EMBL" id="BAC18815.1"/>
    </source>
</evidence>
<protein>
    <recommendedName>
        <fullName evidence="4">YbjN domain-containing protein</fullName>
    </recommendedName>
</protein>
<evidence type="ECO:0008006" key="4">
    <source>
        <dbReference type="Google" id="ProtNLM"/>
    </source>
</evidence>
<dbReference type="Pfam" id="PF10722">
    <property type="entry name" value="YbjN"/>
    <property type="match status" value="2"/>
</dbReference>
<dbReference type="EMBL" id="BA000035">
    <property type="protein sequence ID" value="BAC18815.1"/>
    <property type="molecule type" value="Genomic_DNA"/>
</dbReference>
<evidence type="ECO:0000256" key="1">
    <source>
        <dbReference type="SAM" id="MobiDB-lite"/>
    </source>
</evidence>
<reference evidence="2 3" key="1">
    <citation type="journal article" date="2003" name="Genome Res.">
        <title>Comparative complete genome sequence analysis of the amino acid replacements responsible for the thermostability of Corynebacterium efficiens.</title>
        <authorList>
            <person name="Nishio Y."/>
            <person name="Nakamura Y."/>
            <person name="Kawarabayasi Y."/>
            <person name="Usuda Y."/>
            <person name="Kimura E."/>
            <person name="Sugimoto S."/>
            <person name="Matsui K."/>
            <person name="Yamagishi A."/>
            <person name="Kikuchi H."/>
            <person name="Ikeo K."/>
            <person name="Gojobori T."/>
        </authorList>
    </citation>
    <scope>NUCLEOTIDE SEQUENCE [LARGE SCALE GENOMIC DNA]</scope>
    <source>
        <strain evidence="3">DSM 44549 / YS-314 / AJ 12310 / JCM 11189 / NBRC 100395</strain>
    </source>
</reference>
<dbReference type="CDD" id="cd17511">
    <property type="entry name" value="YbjN_AmyR-like"/>
    <property type="match status" value="1"/>
</dbReference>
<dbReference type="AlphaFoldDB" id="Q8FNY8"/>
<keyword evidence="3" id="KW-1185">Reference proteome</keyword>
<dbReference type="STRING" id="196164.gene:10742433"/>
<dbReference type="eggNOG" id="ENOG5032N1F">
    <property type="taxonomic scope" value="Bacteria"/>
</dbReference>
<feature type="region of interest" description="Disordered" evidence="1">
    <location>
        <begin position="180"/>
        <end position="281"/>
    </location>
</feature>
<accession>Q8FNY8</accession>
<organism evidence="2 3">
    <name type="scientific">Corynebacterium efficiens (strain DSM 44549 / YS-314 / AJ 12310 / JCM 11189 / NBRC 100395)</name>
    <dbReference type="NCBI Taxonomy" id="196164"/>
    <lineage>
        <taxon>Bacteria</taxon>
        <taxon>Bacillati</taxon>
        <taxon>Actinomycetota</taxon>
        <taxon>Actinomycetes</taxon>
        <taxon>Mycobacteriales</taxon>
        <taxon>Corynebacteriaceae</taxon>
        <taxon>Corynebacterium</taxon>
    </lineage>
</organism>
<dbReference type="KEGG" id="cef:CE2005"/>
<sequence length="488" mass="54192">MTDRNFNMPDTLLPRPVDLDRVEDAVDALGYQFLAADDRLLLPWPNHRISMYFGHESGVHLTMVARMRMSLDLSMINDVAHALNRWNTERIAPAAMLHVGDLGEIEIRFRSSLSVDEGVSTDQLLQFIQLTINTVEMAVDTVLELFSELDITGAGSEELRAEQDEEDLIADIVGLWVPPSVNRHGFERGSESRNMDTPRHPSSHHDHNDHHGDDHHDDHPDGDDPGSPDGETGSEPVRETPDEPFLPIFSEFAGTDLTDGTEGPADSPGPTTGRHRGDEDGDLLDLLASMRDHDGQTTGPDGGIPAIGDSSVTLPVNGDDDDADDLDDIADRDLYDPEDTHPEYPREVTLDRIRDHLADIGVVKTSGEDDFLVAWINEVFIGFFIDNGPTFLVKGHWDPDMDPDRDFIKLFMMCNQWNERSLTTKAFCHKDTQGLQVRVEFAVPTAEGLTDGQLRHNIALSIHHILQAVDSLSIEATGSSIVDWPDQN</sequence>
<evidence type="ECO:0000313" key="3">
    <source>
        <dbReference type="Proteomes" id="UP000001409"/>
    </source>
</evidence>
<dbReference type="HOGENOM" id="CLU_047685_0_0_11"/>
<feature type="compositionally biased region" description="Basic and acidic residues" evidence="1">
    <location>
        <begin position="184"/>
        <end position="219"/>
    </location>
</feature>
<proteinExistence type="predicted"/>
<name>Q8FNY8_COREF</name>